<evidence type="ECO:0000256" key="3">
    <source>
        <dbReference type="PROSITE-ProRule" id="PRU00023"/>
    </source>
</evidence>
<evidence type="ECO:0000256" key="1">
    <source>
        <dbReference type="ARBA" id="ARBA00022737"/>
    </source>
</evidence>
<organism evidence="5">
    <name type="scientific">Chromera velia CCMP2878</name>
    <dbReference type="NCBI Taxonomy" id="1169474"/>
    <lineage>
        <taxon>Eukaryota</taxon>
        <taxon>Sar</taxon>
        <taxon>Alveolata</taxon>
        <taxon>Colpodellida</taxon>
        <taxon>Chromeraceae</taxon>
        <taxon>Chromera</taxon>
    </lineage>
</organism>
<dbReference type="PANTHER" id="PTHR24198">
    <property type="entry name" value="ANKYRIN REPEAT AND PROTEIN KINASE DOMAIN-CONTAINING PROTEIN"/>
    <property type="match status" value="1"/>
</dbReference>
<feature type="repeat" description="ANK" evidence="3">
    <location>
        <begin position="355"/>
        <end position="387"/>
    </location>
</feature>
<protein>
    <submittedName>
        <fullName evidence="5">Uncharacterized protein</fullName>
    </submittedName>
</protein>
<feature type="region of interest" description="Disordered" evidence="4">
    <location>
        <begin position="389"/>
        <end position="408"/>
    </location>
</feature>
<evidence type="ECO:0000256" key="4">
    <source>
        <dbReference type="SAM" id="MobiDB-lite"/>
    </source>
</evidence>
<dbReference type="EMBL" id="CDMZ01000048">
    <property type="protein sequence ID" value="CEM05378.1"/>
    <property type="molecule type" value="Genomic_DNA"/>
</dbReference>
<name>A0A0G4F1M3_9ALVE</name>
<dbReference type="PROSITE" id="PS50297">
    <property type="entry name" value="ANK_REP_REGION"/>
    <property type="match status" value="4"/>
</dbReference>
<dbReference type="SUPFAM" id="SSF48403">
    <property type="entry name" value="Ankyrin repeat"/>
    <property type="match status" value="1"/>
</dbReference>
<sequence length="458" mass="50158">MARIETPTANAYLERLDSLEVSLFASLRQQFEIVRKTVKAKSAGSSHAADAAATAASAPASLFMHSEDVVVIDELEEMGKEFSKKVKEGCEKVVRRHIQIDVGYLIEVHLGHLIHDFRAVSAEPFQEALSDYLNGGDGSDFRLCLQVGADVDGLEDGQAALMKAVLADHEEACRMLLDDGADLEVRAGELPPMNESEEEEDLILSVAAGDTVLIAACRRRLWGKVRFLIAEGADVNAQDANGRKALQIACEAAERQFDPHVADRPEWLHDQEYDPEGVDPSLRLAVRAALKDLLLKTSEIDQITFMWPAENDLRNGETLVHFFMWHGFHDLFELAVSQGLSVDAQSHERDELADLAFTPLHLMAMARRPDAVEFLLSKGANVDIRRGGGDFESDTPLHDAVSGSADGGDSQGRVVEILLEHGADLNAAGFEGYTAIHYAALFKNPNIVKLLLDRGAEL</sequence>
<dbReference type="InterPro" id="IPR002110">
    <property type="entry name" value="Ankyrin_rpt"/>
</dbReference>
<dbReference type="PROSITE" id="PS50088">
    <property type="entry name" value="ANK_REPEAT"/>
    <property type="match status" value="5"/>
</dbReference>
<gene>
    <name evidence="5" type="ORF">Cvel_14594</name>
</gene>
<accession>A0A0G4F1M3</accession>
<dbReference type="AlphaFoldDB" id="A0A0G4F1M3"/>
<dbReference type="PANTHER" id="PTHR24198:SF165">
    <property type="entry name" value="ANKYRIN REPEAT-CONTAINING PROTEIN-RELATED"/>
    <property type="match status" value="1"/>
</dbReference>
<dbReference type="InterPro" id="IPR036770">
    <property type="entry name" value="Ankyrin_rpt-contain_sf"/>
</dbReference>
<dbReference type="VEuPathDB" id="CryptoDB:Cvel_14594"/>
<dbReference type="Pfam" id="PF00023">
    <property type="entry name" value="Ank"/>
    <property type="match status" value="3"/>
</dbReference>
<keyword evidence="2 3" id="KW-0040">ANK repeat</keyword>
<feature type="repeat" description="ANK" evidence="3">
    <location>
        <begin position="208"/>
        <end position="240"/>
    </location>
</feature>
<feature type="repeat" description="ANK" evidence="3">
    <location>
        <begin position="392"/>
        <end position="430"/>
    </location>
</feature>
<dbReference type="PhylomeDB" id="A0A0G4F1M3"/>
<dbReference type="SMART" id="SM00248">
    <property type="entry name" value="ANK"/>
    <property type="match status" value="6"/>
</dbReference>
<keyword evidence="1" id="KW-0677">Repeat</keyword>
<feature type="repeat" description="ANK" evidence="3">
    <location>
        <begin position="156"/>
        <end position="188"/>
    </location>
</feature>
<reference evidence="5" key="1">
    <citation type="submission" date="2014-11" db="EMBL/GenBank/DDBJ databases">
        <authorList>
            <person name="Otto D Thomas"/>
            <person name="Naeem Raeece"/>
        </authorList>
    </citation>
    <scope>NUCLEOTIDE SEQUENCE</scope>
</reference>
<feature type="repeat" description="ANK" evidence="3">
    <location>
        <begin position="431"/>
        <end position="458"/>
    </location>
</feature>
<dbReference type="Gene3D" id="1.25.40.20">
    <property type="entry name" value="Ankyrin repeat-containing domain"/>
    <property type="match status" value="2"/>
</dbReference>
<evidence type="ECO:0000256" key="2">
    <source>
        <dbReference type="ARBA" id="ARBA00023043"/>
    </source>
</evidence>
<evidence type="ECO:0000313" key="5">
    <source>
        <dbReference type="EMBL" id="CEM05378.1"/>
    </source>
</evidence>
<proteinExistence type="predicted"/>
<dbReference type="Pfam" id="PF12796">
    <property type="entry name" value="Ank_2"/>
    <property type="match status" value="1"/>
</dbReference>